<comment type="caution">
    <text evidence="2">The sequence shown here is derived from an EMBL/GenBank/DDBJ whole genome shotgun (WGS) entry which is preliminary data.</text>
</comment>
<dbReference type="CDD" id="cd08501">
    <property type="entry name" value="PBP2_Lpqw"/>
    <property type="match status" value="1"/>
</dbReference>
<dbReference type="RefSeq" id="WP_142258712.1">
    <property type="nucleotide sequence ID" value="NZ_BMPV01000003.1"/>
</dbReference>
<dbReference type="AlphaFoldDB" id="A0A543IVF6"/>
<dbReference type="PANTHER" id="PTHR30290">
    <property type="entry name" value="PERIPLASMIC BINDING COMPONENT OF ABC TRANSPORTER"/>
    <property type="match status" value="1"/>
</dbReference>
<evidence type="ECO:0000313" key="3">
    <source>
        <dbReference type="Proteomes" id="UP000319213"/>
    </source>
</evidence>
<protein>
    <submittedName>
        <fullName evidence="2">Peptide/nickel transport system substrate-binding protein</fullName>
    </submittedName>
</protein>
<reference evidence="2 3" key="1">
    <citation type="submission" date="2019-06" db="EMBL/GenBank/DDBJ databases">
        <title>Sequencing the genomes of 1000 actinobacteria strains.</title>
        <authorList>
            <person name="Klenk H.-P."/>
        </authorList>
    </citation>
    <scope>NUCLEOTIDE SEQUENCE [LARGE SCALE GENOMIC DNA]</scope>
    <source>
        <strain evidence="2 3">DSM 43186</strain>
    </source>
</reference>
<accession>A0A543IVF6</accession>
<sequence>MHAQIFARPGRAVRRSGAPAARPASRALLIVLAAVLAASGCGSGGGGEEAGDSASVNGLVAYDINPMPREKVKEGGTLRWGLTELPSQWNQNHVDGNLAVVEKVISAVMPRPFLSDHRGEITNNPDYVTAAEVTETEPRQVVTLTLNPKAKWSDGTPITWRDYQAQWQAMNGRNTAYRAASTVGYADIEKVARGENDHQVVITFATPFTDWRSLFTPLYPSSTNSSPDAFNNAWLNAIPVTAGPFKLGGFDRAARSVTLVRDTNWWGAEARLDRIVFRGLDGGRLVSAATAGELDVAELGPAVADHQRVKSAPNMVVRQAAGTDYRQLTLNGESPALADVKVRQAIALGVNREALAQSGLQGLDWPAVLLNNHFFLATQAGYRDGAGELGTYDPAKAEKLLDEAGWAKKGDVRVKDGRQLRLRYVVPSGLQLARSEAELVRRALQQIGIQVDVKTVPSDEFFTGYVIPGKFDLASFSYVGTPFPISRVHGQYANAAEGDRQWNANLGRIGSAEIDAEMRKALTALDPVDARAHANAADRLIWQAVNVLPLYQRPQSVAVRTTVANVGARGLYDLRYQDIGFTE</sequence>
<dbReference type="PANTHER" id="PTHR30290:SF65">
    <property type="entry name" value="MONOACYL PHOSPHATIDYLINOSITOL TETRAMANNOSIDE-BINDING PROTEIN LPQW-RELATED"/>
    <property type="match status" value="1"/>
</dbReference>
<proteinExistence type="predicted"/>
<dbReference type="EMBL" id="VFPQ01000001">
    <property type="protein sequence ID" value="TQM74556.1"/>
    <property type="molecule type" value="Genomic_DNA"/>
</dbReference>
<keyword evidence="3" id="KW-1185">Reference proteome</keyword>
<organism evidence="2 3">
    <name type="scientific">Thermopolyspora flexuosa</name>
    <dbReference type="NCBI Taxonomy" id="103836"/>
    <lineage>
        <taxon>Bacteria</taxon>
        <taxon>Bacillati</taxon>
        <taxon>Actinomycetota</taxon>
        <taxon>Actinomycetes</taxon>
        <taxon>Streptosporangiales</taxon>
        <taxon>Streptosporangiaceae</taxon>
        <taxon>Thermopolyspora</taxon>
    </lineage>
</organism>
<gene>
    <name evidence="2" type="ORF">FHX40_1234</name>
</gene>
<dbReference type="Gene3D" id="3.40.190.10">
    <property type="entry name" value="Periplasmic binding protein-like II"/>
    <property type="match status" value="1"/>
</dbReference>
<dbReference type="Pfam" id="PF00496">
    <property type="entry name" value="SBP_bac_5"/>
    <property type="match status" value="1"/>
</dbReference>
<evidence type="ECO:0000313" key="2">
    <source>
        <dbReference type="EMBL" id="TQM74556.1"/>
    </source>
</evidence>
<evidence type="ECO:0000259" key="1">
    <source>
        <dbReference type="Pfam" id="PF00496"/>
    </source>
</evidence>
<dbReference type="GO" id="GO:1904680">
    <property type="term" value="F:peptide transmembrane transporter activity"/>
    <property type="evidence" value="ECO:0007669"/>
    <property type="project" value="TreeGrafter"/>
</dbReference>
<dbReference type="SUPFAM" id="SSF53850">
    <property type="entry name" value="Periplasmic binding protein-like II"/>
    <property type="match status" value="1"/>
</dbReference>
<dbReference type="GO" id="GO:0015833">
    <property type="term" value="P:peptide transport"/>
    <property type="evidence" value="ECO:0007669"/>
    <property type="project" value="TreeGrafter"/>
</dbReference>
<feature type="domain" description="Solute-binding protein family 5" evidence="1">
    <location>
        <begin position="130"/>
        <end position="483"/>
    </location>
</feature>
<name>A0A543IVF6_9ACTN</name>
<dbReference type="InterPro" id="IPR000914">
    <property type="entry name" value="SBP_5_dom"/>
</dbReference>
<dbReference type="Gene3D" id="3.10.105.10">
    <property type="entry name" value="Dipeptide-binding Protein, Domain 3"/>
    <property type="match status" value="1"/>
</dbReference>
<dbReference type="Proteomes" id="UP000319213">
    <property type="component" value="Unassembled WGS sequence"/>
</dbReference>
<dbReference type="InterPro" id="IPR039424">
    <property type="entry name" value="SBP_5"/>
</dbReference>
<dbReference type="Gene3D" id="3.90.76.10">
    <property type="entry name" value="Dipeptide-binding Protein, Domain 1"/>
    <property type="match status" value="1"/>
</dbReference>
<dbReference type="OrthoDB" id="7888869at2"/>